<evidence type="ECO:0000313" key="3">
    <source>
        <dbReference type="Proteomes" id="UP000027208"/>
    </source>
</evidence>
<protein>
    <submittedName>
        <fullName evidence="2">Uncharacterized protein</fullName>
    </submittedName>
</protein>
<organism evidence="2 3">
    <name type="scientific">Acinetobacter nosocomialis</name>
    <dbReference type="NCBI Taxonomy" id="106654"/>
    <lineage>
        <taxon>Bacteria</taxon>
        <taxon>Pseudomonadati</taxon>
        <taxon>Pseudomonadota</taxon>
        <taxon>Gammaproteobacteria</taxon>
        <taxon>Moraxellales</taxon>
        <taxon>Moraxellaceae</taxon>
        <taxon>Acinetobacter</taxon>
        <taxon>Acinetobacter calcoaceticus/baumannii complex</taxon>
    </lineage>
</organism>
<feature type="transmembrane region" description="Helical" evidence="1">
    <location>
        <begin position="165"/>
        <end position="188"/>
    </location>
</feature>
<dbReference type="AlphaFoldDB" id="A0A836MHN4"/>
<dbReference type="RefSeq" id="WP_031953458.1">
    <property type="nucleotide sequence ID" value="NZ_KK737786.1"/>
</dbReference>
<sequence>MIDLLLKLLPIFVAIGPLFVWLDKAQRFSHRRKFYAKRIEEVKVYIDKYYKKEVPEIEKDCAAQLLVGSEKVGHLEVDYVIEHYPQRFFSIIEDVITARKFIKIDVVDEKATFVTFYTKKELVKINILLAVMYFLSLGILYINDLLVLLLKWLPYVNPISVNSSIYFLGFVFSLSFFVMVISSIWLYFWSADATLNIYDKLNVKYNNRDE</sequence>
<keyword evidence="1" id="KW-0472">Membrane</keyword>
<evidence type="ECO:0000313" key="2">
    <source>
        <dbReference type="EMBL" id="KDM53148.1"/>
    </source>
</evidence>
<dbReference type="Proteomes" id="UP000027208">
    <property type="component" value="Unassembled WGS sequence"/>
</dbReference>
<feature type="transmembrane region" description="Helical" evidence="1">
    <location>
        <begin position="127"/>
        <end position="153"/>
    </location>
</feature>
<gene>
    <name evidence="2" type="ORF">AE32_03419</name>
</gene>
<comment type="caution">
    <text evidence="2">The sequence shown here is derived from an EMBL/GenBank/DDBJ whole genome shotgun (WGS) entry which is preliminary data.</text>
</comment>
<evidence type="ECO:0000256" key="1">
    <source>
        <dbReference type="SAM" id="Phobius"/>
    </source>
</evidence>
<keyword evidence="1" id="KW-0812">Transmembrane</keyword>
<feature type="transmembrane region" description="Helical" evidence="1">
    <location>
        <begin position="6"/>
        <end position="22"/>
    </location>
</feature>
<name>A0A836MHN4_ACINO</name>
<dbReference type="EMBL" id="JMUI01000017">
    <property type="protein sequence ID" value="KDM53148.1"/>
    <property type="molecule type" value="Genomic_DNA"/>
</dbReference>
<reference evidence="2 3" key="1">
    <citation type="submission" date="2014-04" db="EMBL/GenBank/DDBJ databases">
        <title>The Genome Sequence of Acinetobacter baumanii BIDMC 57.</title>
        <authorList>
            <consortium name="The Broad Institute Genomics Platform"/>
            <consortium name="The Broad Institute Genome Sequencing Center for Infectious Disease"/>
            <person name="Murphy C."/>
            <person name="Cosimi L."/>
            <person name="Cerqueira G."/>
            <person name="Feldgarden M."/>
            <person name="Earl A."/>
            <person name="Spencer M.D."/>
            <person name="Fodor A."/>
            <person name="Sautter R.L."/>
            <person name="Hung D."/>
            <person name="Onderdonk A.B."/>
            <person name="Ernst C."/>
            <person name="Delaney M."/>
            <person name="DuBois A."/>
            <person name="Young S.K."/>
            <person name="Zeng Q."/>
            <person name="Gargeya S."/>
            <person name="Abouelleil A."/>
            <person name="Alvarado L."/>
            <person name="Chapman S.B."/>
            <person name="Gainer-Dewar J."/>
            <person name="Goldberg J."/>
            <person name="Griggs A."/>
            <person name="Gujja S."/>
            <person name="Hansen M."/>
            <person name="Howarth C."/>
            <person name="Imamovic A."/>
            <person name="Larimer J."/>
            <person name="Pearson M."/>
            <person name="Poon T.W."/>
            <person name="Priest M."/>
            <person name="Roberts A."/>
            <person name="Saif S."/>
            <person name="Shea T."/>
            <person name="Sykes S."/>
            <person name="Wortman J."/>
            <person name="Nusbaum C."/>
            <person name="Birren B."/>
        </authorList>
    </citation>
    <scope>NUCLEOTIDE SEQUENCE [LARGE SCALE GENOMIC DNA]</scope>
    <source>
        <strain evidence="2 3">BIDMC 57</strain>
    </source>
</reference>
<proteinExistence type="predicted"/>
<accession>A0A836MHN4</accession>
<keyword evidence="1" id="KW-1133">Transmembrane helix</keyword>